<keyword evidence="4" id="KW-1185">Reference proteome</keyword>
<protein>
    <submittedName>
        <fullName evidence="3">Type II secretion system protein G</fullName>
    </submittedName>
</protein>
<reference evidence="3 4" key="1">
    <citation type="submission" date="2019-02" db="EMBL/GenBank/DDBJ databases">
        <title>Deep-cultivation of Planctomycetes and their phenomic and genomic characterization uncovers novel biology.</title>
        <authorList>
            <person name="Wiegand S."/>
            <person name="Jogler M."/>
            <person name="Boedeker C."/>
            <person name="Pinto D."/>
            <person name="Vollmers J."/>
            <person name="Rivas-Marin E."/>
            <person name="Kohn T."/>
            <person name="Peeters S.H."/>
            <person name="Heuer A."/>
            <person name="Rast P."/>
            <person name="Oberbeckmann S."/>
            <person name="Bunk B."/>
            <person name="Jeske O."/>
            <person name="Meyerdierks A."/>
            <person name="Storesund J.E."/>
            <person name="Kallscheuer N."/>
            <person name="Luecker S."/>
            <person name="Lage O.M."/>
            <person name="Pohl T."/>
            <person name="Merkel B.J."/>
            <person name="Hornburger P."/>
            <person name="Mueller R.-W."/>
            <person name="Bruemmer F."/>
            <person name="Labrenz M."/>
            <person name="Spormann A.M."/>
            <person name="Op den Camp H."/>
            <person name="Overmann J."/>
            <person name="Amann R."/>
            <person name="Jetten M.S.M."/>
            <person name="Mascher T."/>
            <person name="Medema M.H."/>
            <person name="Devos D.P."/>
            <person name="Kaster A.-K."/>
            <person name="Ovreas L."/>
            <person name="Rohde M."/>
            <person name="Galperin M.Y."/>
            <person name="Jogler C."/>
        </authorList>
    </citation>
    <scope>NUCLEOTIDE SEQUENCE [LARGE SCALE GENOMIC DNA]</scope>
    <source>
        <strain evidence="3 4">Pla175</strain>
    </source>
</reference>
<dbReference type="OrthoDB" id="255848at2"/>
<dbReference type="Gene3D" id="3.30.700.10">
    <property type="entry name" value="Glycoprotein, Type 4 Pilin"/>
    <property type="match status" value="1"/>
</dbReference>
<dbReference type="PANTHER" id="PTHR30093:SF2">
    <property type="entry name" value="TYPE II SECRETION SYSTEM PROTEIN H"/>
    <property type="match status" value="1"/>
</dbReference>
<dbReference type="RefSeq" id="WP_145292111.1">
    <property type="nucleotide sequence ID" value="NZ_CP036291.1"/>
</dbReference>
<keyword evidence="1" id="KW-0812">Transmembrane</keyword>
<dbReference type="AlphaFoldDB" id="A0A518DDR0"/>
<evidence type="ECO:0000313" key="3">
    <source>
        <dbReference type="EMBL" id="QDU89586.1"/>
    </source>
</evidence>
<organism evidence="3 4">
    <name type="scientific">Pirellulimonas nuda</name>
    <dbReference type="NCBI Taxonomy" id="2528009"/>
    <lineage>
        <taxon>Bacteria</taxon>
        <taxon>Pseudomonadati</taxon>
        <taxon>Planctomycetota</taxon>
        <taxon>Planctomycetia</taxon>
        <taxon>Pirellulales</taxon>
        <taxon>Lacipirellulaceae</taxon>
        <taxon>Pirellulimonas</taxon>
    </lineage>
</organism>
<gene>
    <name evidence="3" type="primary">pulG_2</name>
    <name evidence="3" type="ORF">Pla175_29780</name>
</gene>
<evidence type="ECO:0000313" key="4">
    <source>
        <dbReference type="Proteomes" id="UP000317429"/>
    </source>
</evidence>
<accession>A0A518DDR0</accession>
<dbReference type="EMBL" id="CP036291">
    <property type="protein sequence ID" value="QDU89586.1"/>
    <property type="molecule type" value="Genomic_DNA"/>
</dbReference>
<dbReference type="Proteomes" id="UP000317429">
    <property type="component" value="Chromosome"/>
</dbReference>
<dbReference type="InterPro" id="IPR011453">
    <property type="entry name" value="DUF1559"/>
</dbReference>
<name>A0A518DDR0_9BACT</name>
<proteinExistence type="predicted"/>
<keyword evidence="1" id="KW-1133">Transmembrane helix</keyword>
<dbReference type="InterPro" id="IPR027558">
    <property type="entry name" value="Pre_pil_HX9DG_C"/>
</dbReference>
<keyword evidence="1" id="KW-0472">Membrane</keyword>
<evidence type="ECO:0000256" key="1">
    <source>
        <dbReference type="SAM" id="Phobius"/>
    </source>
</evidence>
<dbReference type="NCBIfam" id="TIGR02532">
    <property type="entry name" value="IV_pilin_GFxxxE"/>
    <property type="match status" value="1"/>
</dbReference>
<evidence type="ECO:0000259" key="2">
    <source>
        <dbReference type="Pfam" id="PF07596"/>
    </source>
</evidence>
<dbReference type="KEGG" id="pnd:Pla175_29780"/>
<dbReference type="SUPFAM" id="SSF54523">
    <property type="entry name" value="Pili subunits"/>
    <property type="match status" value="1"/>
</dbReference>
<feature type="transmembrane region" description="Helical" evidence="1">
    <location>
        <begin position="20"/>
        <end position="38"/>
    </location>
</feature>
<dbReference type="PROSITE" id="PS00409">
    <property type="entry name" value="PROKAR_NTER_METHYL"/>
    <property type="match status" value="1"/>
</dbReference>
<dbReference type="NCBIfam" id="TIGR04294">
    <property type="entry name" value="pre_pil_HX9DG"/>
    <property type="match status" value="1"/>
</dbReference>
<dbReference type="Pfam" id="PF07596">
    <property type="entry name" value="SBP_bac_10"/>
    <property type="match status" value="1"/>
</dbReference>
<dbReference type="InterPro" id="IPR045584">
    <property type="entry name" value="Pilin-like"/>
</dbReference>
<feature type="domain" description="DUF1559" evidence="2">
    <location>
        <begin position="39"/>
        <end position="295"/>
    </location>
</feature>
<dbReference type="InterPro" id="IPR012902">
    <property type="entry name" value="N_methyl_site"/>
</dbReference>
<dbReference type="Pfam" id="PF07963">
    <property type="entry name" value="N_methyl"/>
    <property type="match status" value="1"/>
</dbReference>
<dbReference type="PANTHER" id="PTHR30093">
    <property type="entry name" value="GENERAL SECRETION PATHWAY PROTEIN G"/>
    <property type="match status" value="1"/>
</dbReference>
<sequence length="320" mass="34357">MMQNSSAAAGDRRGFTLVELLVVIAIIGILVALVLPAVQSAREAARRTQCVNRLKQLALAGLNYHDSKKEFPPGICVPVGSGSGAIFPSSCPGGSAASCPPQAIPGKWGSWLTWLMPYCEEGSLFSRLDLSQREYAYCTGPASPGATQIEGFVCPSDEIESRTVNYNNYYFGINSYFANAGTKAWPVFQASFDGVMHYNSRTSSRMITDGLSHTVFAGERYSFDSSWGSGTPLADYRGWAWTNYNSGQDVLGDTAWPINSKRSVIGLDARKTNFGSGHPGGANFAMCDGSVRLMSHGNAGDLVVLQRLSMRSDGEVAAIE</sequence>